<proteinExistence type="predicted"/>
<dbReference type="GeneID" id="130461660"/>
<dbReference type="RefSeq" id="XP_056685799.1">
    <property type="nucleotide sequence ID" value="XM_056829821.1"/>
</dbReference>
<name>A0ABM3QR33_SPIOL</name>
<organism evidence="2 3">
    <name type="scientific">Spinacia oleracea</name>
    <name type="common">Spinach</name>
    <dbReference type="NCBI Taxonomy" id="3562"/>
    <lineage>
        <taxon>Eukaryota</taxon>
        <taxon>Viridiplantae</taxon>
        <taxon>Streptophyta</taxon>
        <taxon>Embryophyta</taxon>
        <taxon>Tracheophyta</taxon>
        <taxon>Spermatophyta</taxon>
        <taxon>Magnoliopsida</taxon>
        <taxon>eudicotyledons</taxon>
        <taxon>Gunneridae</taxon>
        <taxon>Pentapetalae</taxon>
        <taxon>Caryophyllales</taxon>
        <taxon>Chenopodiaceae</taxon>
        <taxon>Chenopodioideae</taxon>
        <taxon>Anserineae</taxon>
        <taxon>Spinacia</taxon>
    </lineage>
</organism>
<reference evidence="2" key="1">
    <citation type="journal article" date="2021" name="Nat. Commun.">
        <title>Genomic analyses provide insights into spinach domestication and the genetic basis of agronomic traits.</title>
        <authorList>
            <person name="Cai X."/>
            <person name="Sun X."/>
            <person name="Xu C."/>
            <person name="Sun H."/>
            <person name="Wang X."/>
            <person name="Ge C."/>
            <person name="Zhang Z."/>
            <person name="Wang Q."/>
            <person name="Fei Z."/>
            <person name="Jiao C."/>
            <person name="Wang Q."/>
        </authorList>
    </citation>
    <scope>NUCLEOTIDE SEQUENCE [LARGE SCALE GENOMIC DNA]</scope>
    <source>
        <strain evidence="2">cv. Varoflay</strain>
    </source>
</reference>
<gene>
    <name evidence="3" type="primary">LOC130461660</name>
</gene>
<dbReference type="PANTHER" id="PTHR47481">
    <property type="match status" value="1"/>
</dbReference>
<protein>
    <recommendedName>
        <fullName evidence="4">Retrotransposon gag domain-containing protein</fullName>
    </recommendedName>
</protein>
<evidence type="ECO:0000256" key="1">
    <source>
        <dbReference type="SAM" id="MobiDB-lite"/>
    </source>
</evidence>
<keyword evidence="2" id="KW-1185">Reference proteome</keyword>
<evidence type="ECO:0000313" key="3">
    <source>
        <dbReference type="RefSeq" id="XP_056685799.1"/>
    </source>
</evidence>
<evidence type="ECO:0000313" key="2">
    <source>
        <dbReference type="Proteomes" id="UP000813463"/>
    </source>
</evidence>
<evidence type="ECO:0008006" key="4">
    <source>
        <dbReference type="Google" id="ProtNLM"/>
    </source>
</evidence>
<feature type="region of interest" description="Disordered" evidence="1">
    <location>
        <begin position="181"/>
        <end position="267"/>
    </location>
</feature>
<accession>A0ABM3QR33</accession>
<reference evidence="3" key="2">
    <citation type="submission" date="2025-08" db="UniProtKB">
        <authorList>
            <consortium name="RefSeq"/>
        </authorList>
    </citation>
    <scope>IDENTIFICATION</scope>
    <source>
        <tissue evidence="3">Leaf</tissue>
    </source>
</reference>
<feature type="compositionally biased region" description="Basic residues" evidence="1">
    <location>
        <begin position="192"/>
        <end position="208"/>
    </location>
</feature>
<feature type="compositionally biased region" description="Pro residues" evidence="1">
    <location>
        <begin position="256"/>
        <end position="267"/>
    </location>
</feature>
<dbReference type="Pfam" id="PF14223">
    <property type="entry name" value="Retrotran_gag_2"/>
    <property type="match status" value="1"/>
</dbReference>
<feature type="compositionally biased region" description="Gly residues" evidence="1">
    <location>
        <begin position="211"/>
        <end position="238"/>
    </location>
</feature>
<feature type="compositionally biased region" description="Low complexity" evidence="1">
    <location>
        <begin position="181"/>
        <end position="191"/>
    </location>
</feature>
<dbReference type="Proteomes" id="UP000813463">
    <property type="component" value="Chromosome 5"/>
</dbReference>
<sequence length="267" mass="29382">MSDAKPPSSLFHPSLSVSNIRNHVSIMLEMESVQYGTWAELFKIYARSHKVLHHIIHPPLGKEKPTPTTDDEIEFWTTLDATVLQWIYSIISNDLLNTILEPEATAMEAWERLPDIFQDHQTSRAVILEQEFTHTRLENFPNASSYCQRLKNLSDQLKNVGAPVPNSRLNAVMIAAADDALPPANNTGSNRGRNKGNNRHNSGRKNRSGGRNSGGGRGDTGGRGNRSGGGRNSGGQHGGQATQHGGSWQWQRVPFTPSPPPCSYPTT</sequence>
<dbReference type="PANTHER" id="PTHR47481:SF10">
    <property type="entry name" value="COPIA-LIKE POLYPROTEIN_RETROTRANSPOSON"/>
    <property type="match status" value="1"/>
</dbReference>